<reference evidence="3" key="1">
    <citation type="submission" date="2019-09" db="EMBL/GenBank/DDBJ databases">
        <title>Mumia zhuanghuii sp. nov. isolated from the intestinal contents of plateau pika (Ochotona curzoniae) in the Qinghai-Tibet plateau of China.</title>
        <authorList>
            <person name="Tian Z."/>
        </authorList>
    </citation>
    <scope>NUCLEOTIDE SEQUENCE [LARGE SCALE GENOMIC DNA]</scope>
    <source>
        <strain evidence="3">JCM 30598</strain>
    </source>
</reference>
<dbReference type="OrthoDB" id="285364at2"/>
<dbReference type="Gene3D" id="2.170.150.40">
    <property type="entry name" value="Domain of unknown function (DUF427)"/>
    <property type="match status" value="1"/>
</dbReference>
<dbReference type="InterPro" id="IPR038694">
    <property type="entry name" value="DUF427_sf"/>
</dbReference>
<keyword evidence="3" id="KW-1185">Reference proteome</keyword>
<dbReference type="Proteomes" id="UP000325827">
    <property type="component" value="Unassembled WGS sequence"/>
</dbReference>
<dbReference type="PANTHER" id="PTHR43058:SF1">
    <property type="entry name" value="DUF427 DOMAIN-CONTAINING PROTEIN"/>
    <property type="match status" value="1"/>
</dbReference>
<comment type="caution">
    <text evidence="2">The sequence shown here is derived from an EMBL/GenBank/DDBJ whole genome shotgun (WGS) entry which is preliminary data.</text>
</comment>
<gene>
    <name evidence="2" type="ORF">F6B43_04410</name>
</gene>
<proteinExistence type="predicted"/>
<organism evidence="2 3">
    <name type="scientific">Microbacterium rhizomatis</name>
    <dbReference type="NCBI Taxonomy" id="1631477"/>
    <lineage>
        <taxon>Bacteria</taxon>
        <taxon>Bacillati</taxon>
        <taxon>Actinomycetota</taxon>
        <taxon>Actinomycetes</taxon>
        <taxon>Micrococcales</taxon>
        <taxon>Microbacteriaceae</taxon>
        <taxon>Microbacterium</taxon>
    </lineage>
</organism>
<dbReference type="PANTHER" id="PTHR43058">
    <property type="entry name" value="SLR0655 PROTEIN"/>
    <property type="match status" value="1"/>
</dbReference>
<protein>
    <submittedName>
        <fullName evidence="2">DUF427 domain-containing protein</fullName>
    </submittedName>
</protein>
<name>A0A5J5J4E5_9MICO</name>
<evidence type="ECO:0000259" key="1">
    <source>
        <dbReference type="Pfam" id="PF04248"/>
    </source>
</evidence>
<dbReference type="RefSeq" id="WP_150447655.1">
    <property type="nucleotide sequence ID" value="NZ_VYSA01000001.1"/>
</dbReference>
<dbReference type="Pfam" id="PF04248">
    <property type="entry name" value="NTP_transf_9"/>
    <property type="match status" value="1"/>
</dbReference>
<dbReference type="InterPro" id="IPR007361">
    <property type="entry name" value="DUF427"/>
</dbReference>
<dbReference type="AlphaFoldDB" id="A0A5J5J4E5"/>
<sequence>MRRPVADPIVPGQESVWAYPRPPRIERTDLRVTIDFGGVRIVDTTDVVRVLETSHPPVYYLPIADFADGALTPGEGSSFCEFKGAARYLDVRGGDAVATAAGWNYPQPSAGYELLRDRIAIYAQPMDRCTVDGEVAVPQPGGFYGGWVTSWVVGPFKGGPGSFGW</sequence>
<feature type="domain" description="DUF427" evidence="1">
    <location>
        <begin position="32"/>
        <end position="123"/>
    </location>
</feature>
<dbReference type="EMBL" id="VYSA01000001">
    <property type="protein sequence ID" value="KAA9110882.1"/>
    <property type="molecule type" value="Genomic_DNA"/>
</dbReference>
<evidence type="ECO:0000313" key="3">
    <source>
        <dbReference type="Proteomes" id="UP000325827"/>
    </source>
</evidence>
<evidence type="ECO:0000313" key="2">
    <source>
        <dbReference type="EMBL" id="KAA9110882.1"/>
    </source>
</evidence>
<accession>A0A5J5J4E5</accession>